<feature type="region of interest" description="Disordered" evidence="1">
    <location>
        <begin position="12"/>
        <end position="97"/>
    </location>
</feature>
<gene>
    <name evidence="2" type="ORF">AW736_11435</name>
</gene>
<protein>
    <submittedName>
        <fullName evidence="2">Uncharacterized protein</fullName>
    </submittedName>
</protein>
<dbReference type="Proteomes" id="UP000078486">
    <property type="component" value="Unassembled WGS sequence"/>
</dbReference>
<feature type="region of interest" description="Disordered" evidence="1">
    <location>
        <begin position="287"/>
        <end position="348"/>
    </location>
</feature>
<evidence type="ECO:0000256" key="1">
    <source>
        <dbReference type="SAM" id="MobiDB-lite"/>
    </source>
</evidence>
<dbReference type="AlphaFoldDB" id="A0A178IJ52"/>
<dbReference type="EMBL" id="LRRQ01000076">
    <property type="protein sequence ID" value="OAM89920.1"/>
    <property type="molecule type" value="Genomic_DNA"/>
</dbReference>
<keyword evidence="3" id="KW-1185">Reference proteome</keyword>
<name>A0A178IJ52_9BACT</name>
<reference evidence="2 3" key="1">
    <citation type="submission" date="2016-01" db="EMBL/GenBank/DDBJ databases">
        <title>High potential of lignocellulose degradation of a new Verrucomicrobia species.</title>
        <authorList>
            <person name="Wang Y."/>
            <person name="Shi Y."/>
            <person name="Qiu Z."/>
            <person name="Liu S."/>
            <person name="Yang H."/>
        </authorList>
    </citation>
    <scope>NUCLEOTIDE SEQUENCE [LARGE SCALE GENOMIC DNA]</scope>
    <source>
        <strain evidence="2 3">TSB47</strain>
    </source>
</reference>
<organism evidence="2 3">
    <name type="scientific">Termitidicoccus mucosus</name>
    <dbReference type="NCBI Taxonomy" id="1184151"/>
    <lineage>
        <taxon>Bacteria</taxon>
        <taxon>Pseudomonadati</taxon>
        <taxon>Verrucomicrobiota</taxon>
        <taxon>Opitutia</taxon>
        <taxon>Opitutales</taxon>
        <taxon>Opitutaceae</taxon>
        <taxon>Termitidicoccus</taxon>
    </lineage>
</organism>
<sequence length="348" mass="34763">MFCAAAGFAWAQDAGNPGAAGTGPAPDAAGRDAAGAAGGTARVAAPVPPTADARPVPEERPALDPSALPTIAIDRGLPGGDAAQSRQDGRSPAGAQRAAVERLRAQNWLLDGVRQRETEAELRRRATEAGMFSPGDTTRVMQDWTEAEVQAWLLTGDLPEKRTAADGGRFSATAGAGGSGEANRANGAGTADNPFSSYLANWLTPADHALLNAGAGGTPAFGGGGGAATAGVRDAGAPSFAPGKAAGVFAGMSAAGAPDAAVFDLSAVAAAANNPFVEDIPLPVPAAPAAPGVTNQPPVPDQTPARQDGGNPALRTPEDKAAKPADGNAPMTAPIIDDRKYFPQLNRF</sequence>
<evidence type="ECO:0000313" key="3">
    <source>
        <dbReference type="Proteomes" id="UP000078486"/>
    </source>
</evidence>
<accession>A0A178IJ52</accession>
<dbReference type="STRING" id="1184151.AW736_11435"/>
<evidence type="ECO:0000313" key="2">
    <source>
        <dbReference type="EMBL" id="OAM89920.1"/>
    </source>
</evidence>
<proteinExistence type="predicted"/>
<comment type="caution">
    <text evidence="2">The sequence shown here is derived from an EMBL/GenBank/DDBJ whole genome shotgun (WGS) entry which is preliminary data.</text>
</comment>
<feature type="compositionally biased region" description="Low complexity" evidence="1">
    <location>
        <begin position="12"/>
        <end position="54"/>
    </location>
</feature>
<feature type="region of interest" description="Disordered" evidence="1">
    <location>
        <begin position="164"/>
        <end position="188"/>
    </location>
</feature>